<evidence type="ECO:0000256" key="3">
    <source>
        <dbReference type="PROSITE-ProRule" id="PRU00089"/>
    </source>
</evidence>
<keyword evidence="8" id="KW-1185">Reference proteome</keyword>
<feature type="compositionally biased region" description="Basic and acidic residues" evidence="4">
    <location>
        <begin position="551"/>
        <end position="569"/>
    </location>
</feature>
<sequence length="1026" mass="110707">MSSQTMTAPAVGHRPPDSGPDTPMHDYGYSQDDPTSPTASRSASATRDMHNSAPTSKALPATSSMGIKTEPSDGHDSNGNVSGNQKDLNTQSAAGALLAQLLGNPSAPNSTDATGNHSGQQLDTQDVKMDDSNGFPATDQSTSNDMALGMQLPQDSTSPSRGMQSTSNGNGKPATDILAEIDATQQQEGKGITAHRLSNASAVEGISDPLNPKSSLEPSLLPPLDFAAAPKNAFEALQQNELLTAAYLSQGADLSALGYQDGSASVAGSEPRIQAFAKLEFDDGHFYVNTYSFILGRDVRAARAAHQREIQFRQAVRSSRAKSSSGGNTSHTPNRMKREESAAMMGSVVSDRGGIMGFDPDIPPPSSSQFEHHANPAQLQTTTVTDYNALAMQSLQSENNGDAKPVDALALLPSPDSCPTIPIHPPSTIDGTAAGHRGISRRHVRIAYNFDRNLFEMEVMGRNGAFIGADWLSPGQLRPLHSGDYIQIGGVRIRFLLPDVPIGETGADRMEEPQQKQEDEDLDAEAEAEIDAAHEIDAEHEIDDMALSDSPDSKDPSRPKVKSKDDDSRLVQSIESGDKGDQPARRRGPGRPPKDGIMSKRERAELAREQKMAAKREANGGVTPPTANRPTKAGKTITGKESQSVGAESPTSSVKPAEKRKYTKRKKGDGTLMDFPLPSTEGGQFPPEQRPEEYVKPPPVKKRKPSRSPSPNYPPESAYSPEDLAKPPYNYAVLIFDALTEAGTPMTLKQIYRALKLKYPYFRFKCETEGWTSSVRHNLNGNGHLFMHAERDGKGWSWQLRPGASVEKEKKRRPSPPPPQAPPSAPPQQYMPPMPHSYAPPPGPPGTMPNQRPHQHQHQHQHFQFPSMPSNFPAPSANPQHPSPYPPPTTGAPPISTPAPPPPASAPAPQPHHVPPPHHQAQQPRPPPPGPQGHQQQPLHAQPNRGPNGPPEPSSFNERANKALDDFEAVLMEDYEDKNYIREVLRSARARVLGNATESSFPGGEPKDEKVIMDVLGSLVGSLKDE</sequence>
<dbReference type="GeneID" id="81382910"/>
<reference evidence="7" key="1">
    <citation type="submission" date="2022-11" db="EMBL/GenBank/DDBJ databases">
        <authorList>
            <person name="Petersen C."/>
        </authorList>
    </citation>
    <scope>NUCLEOTIDE SEQUENCE</scope>
    <source>
        <strain evidence="7">IBT 23319</strain>
    </source>
</reference>
<keyword evidence="1 3" id="KW-0238">DNA-binding</keyword>
<accession>A0A9W9P5D7</accession>
<dbReference type="PROSITE" id="PS50039">
    <property type="entry name" value="FORK_HEAD_3"/>
    <property type="match status" value="1"/>
</dbReference>
<dbReference type="PANTHER" id="PTHR21712:SF29">
    <property type="entry name" value="PRE-RRNA-PROCESSING PROTEIN FHL1"/>
    <property type="match status" value="1"/>
</dbReference>
<gene>
    <name evidence="7" type="ORF">N7469_004823</name>
</gene>
<feature type="compositionally biased region" description="Pro residues" evidence="4">
    <location>
        <begin position="815"/>
        <end position="847"/>
    </location>
</feature>
<dbReference type="InterPro" id="IPR008984">
    <property type="entry name" value="SMAD_FHA_dom_sf"/>
</dbReference>
<feature type="compositionally biased region" description="Polar residues" evidence="4">
    <location>
        <begin position="77"/>
        <end position="92"/>
    </location>
</feature>
<feature type="compositionally biased region" description="Pro residues" evidence="4">
    <location>
        <begin position="881"/>
        <end position="931"/>
    </location>
</feature>
<dbReference type="InterPro" id="IPR045178">
    <property type="entry name" value="Fhl1/FHA1"/>
</dbReference>
<dbReference type="Gene3D" id="1.10.10.10">
    <property type="entry name" value="Winged helix-like DNA-binding domain superfamily/Winged helix DNA-binding domain"/>
    <property type="match status" value="1"/>
</dbReference>
<evidence type="ECO:0000256" key="4">
    <source>
        <dbReference type="SAM" id="MobiDB-lite"/>
    </source>
</evidence>
<evidence type="ECO:0000313" key="7">
    <source>
        <dbReference type="EMBL" id="KAJ5235655.1"/>
    </source>
</evidence>
<dbReference type="PRINTS" id="PR01217">
    <property type="entry name" value="PRICHEXTENSN"/>
</dbReference>
<dbReference type="Gene3D" id="2.60.200.20">
    <property type="match status" value="1"/>
</dbReference>
<dbReference type="InterPro" id="IPR000253">
    <property type="entry name" value="FHA_dom"/>
</dbReference>
<evidence type="ECO:0000313" key="8">
    <source>
        <dbReference type="Proteomes" id="UP001147733"/>
    </source>
</evidence>
<feature type="region of interest" description="Disordered" evidence="4">
    <location>
        <begin position="312"/>
        <end position="340"/>
    </location>
</feature>
<dbReference type="InterPro" id="IPR036390">
    <property type="entry name" value="WH_DNA-bd_sf"/>
</dbReference>
<feature type="domain" description="Fork-head" evidence="6">
    <location>
        <begin position="726"/>
        <end position="814"/>
    </location>
</feature>
<dbReference type="Proteomes" id="UP001147733">
    <property type="component" value="Unassembled WGS sequence"/>
</dbReference>
<keyword evidence="2 3" id="KW-0539">Nucleus</keyword>
<comment type="caution">
    <text evidence="7">The sequence shown here is derived from an EMBL/GenBank/DDBJ whole genome shotgun (WGS) entry which is preliminary data.</text>
</comment>
<feature type="compositionally biased region" description="Polar residues" evidence="4">
    <location>
        <begin position="153"/>
        <end position="170"/>
    </location>
</feature>
<dbReference type="RefSeq" id="XP_056503155.1">
    <property type="nucleotide sequence ID" value="XM_056643743.1"/>
</dbReference>
<feature type="region of interest" description="Disordered" evidence="4">
    <location>
        <begin position="804"/>
        <end position="962"/>
    </location>
</feature>
<feature type="compositionally biased region" description="Low complexity" evidence="4">
    <location>
        <begin position="34"/>
        <end position="46"/>
    </location>
</feature>
<feature type="compositionally biased region" description="Basic and acidic residues" evidence="4">
    <location>
        <begin position="592"/>
        <end position="618"/>
    </location>
</feature>
<feature type="compositionally biased region" description="Basic and acidic residues" evidence="4">
    <location>
        <begin position="506"/>
        <end position="517"/>
    </location>
</feature>
<dbReference type="PRINTS" id="PR00053">
    <property type="entry name" value="FORKHEAD"/>
</dbReference>
<proteinExistence type="predicted"/>
<evidence type="ECO:0000256" key="1">
    <source>
        <dbReference type="ARBA" id="ARBA00023125"/>
    </source>
</evidence>
<feature type="DNA-binding region" description="Fork-head" evidence="3">
    <location>
        <begin position="726"/>
        <end position="814"/>
    </location>
</feature>
<organism evidence="7 8">
    <name type="scientific">Penicillium citrinum</name>
    <dbReference type="NCBI Taxonomy" id="5077"/>
    <lineage>
        <taxon>Eukaryota</taxon>
        <taxon>Fungi</taxon>
        <taxon>Dikarya</taxon>
        <taxon>Ascomycota</taxon>
        <taxon>Pezizomycotina</taxon>
        <taxon>Eurotiomycetes</taxon>
        <taxon>Eurotiomycetidae</taxon>
        <taxon>Eurotiales</taxon>
        <taxon>Aspergillaceae</taxon>
        <taxon>Penicillium</taxon>
    </lineage>
</organism>
<dbReference type="GO" id="GO:0003700">
    <property type="term" value="F:DNA-binding transcription factor activity"/>
    <property type="evidence" value="ECO:0007669"/>
    <property type="project" value="InterPro"/>
</dbReference>
<dbReference type="PANTHER" id="PTHR21712">
    <property type="entry name" value="PRE-RRNA-PROCESSING PROTEIN FHL1"/>
    <property type="match status" value="1"/>
</dbReference>
<feature type="region of interest" description="Disordered" evidence="4">
    <location>
        <begin position="504"/>
        <end position="523"/>
    </location>
</feature>
<feature type="compositionally biased region" description="Low complexity" evidence="4">
    <location>
        <begin position="93"/>
        <end position="103"/>
    </location>
</feature>
<name>A0A9W9P5D7_PENCI</name>
<evidence type="ECO:0008006" key="9">
    <source>
        <dbReference type="Google" id="ProtNLM"/>
    </source>
</evidence>
<dbReference type="SUPFAM" id="SSF46785">
    <property type="entry name" value="Winged helix' DNA-binding domain"/>
    <property type="match status" value="1"/>
</dbReference>
<evidence type="ECO:0000259" key="5">
    <source>
        <dbReference type="PROSITE" id="PS50006"/>
    </source>
</evidence>
<dbReference type="InterPro" id="IPR001766">
    <property type="entry name" value="Fork_head_dom"/>
</dbReference>
<dbReference type="EMBL" id="JAPQKT010000003">
    <property type="protein sequence ID" value="KAJ5235655.1"/>
    <property type="molecule type" value="Genomic_DNA"/>
</dbReference>
<dbReference type="SUPFAM" id="SSF49879">
    <property type="entry name" value="SMAD/FHA domain"/>
    <property type="match status" value="1"/>
</dbReference>
<feature type="region of interest" description="Disordered" evidence="4">
    <location>
        <begin position="536"/>
        <end position="722"/>
    </location>
</feature>
<dbReference type="Pfam" id="PF00250">
    <property type="entry name" value="Forkhead"/>
    <property type="match status" value="1"/>
</dbReference>
<evidence type="ECO:0000259" key="6">
    <source>
        <dbReference type="PROSITE" id="PS50039"/>
    </source>
</evidence>
<feature type="region of interest" description="Disordered" evidence="4">
    <location>
        <begin position="1"/>
        <end position="171"/>
    </location>
</feature>
<comment type="subcellular location">
    <subcellularLocation>
        <location evidence="3">Nucleus</location>
    </subcellularLocation>
</comment>
<dbReference type="PROSITE" id="PS50006">
    <property type="entry name" value="FHA_DOMAIN"/>
    <property type="match status" value="1"/>
</dbReference>
<dbReference type="OrthoDB" id="5402974at2759"/>
<feature type="compositionally biased region" description="Polar residues" evidence="4">
    <location>
        <begin position="106"/>
        <end position="124"/>
    </location>
</feature>
<dbReference type="GO" id="GO:0060962">
    <property type="term" value="P:regulation of ribosomal protein gene transcription by RNA polymerase II"/>
    <property type="evidence" value="ECO:0007669"/>
    <property type="project" value="InterPro"/>
</dbReference>
<protein>
    <recommendedName>
        <fullName evidence="9">Forkhead domain-containing protein</fullName>
    </recommendedName>
</protein>
<dbReference type="InterPro" id="IPR036388">
    <property type="entry name" value="WH-like_DNA-bd_sf"/>
</dbReference>
<feature type="compositionally biased region" description="Low complexity" evidence="4">
    <location>
        <begin position="932"/>
        <end position="943"/>
    </location>
</feature>
<dbReference type="AlphaFoldDB" id="A0A9W9P5D7"/>
<evidence type="ECO:0000256" key="2">
    <source>
        <dbReference type="ARBA" id="ARBA00023242"/>
    </source>
</evidence>
<dbReference type="GO" id="GO:0043565">
    <property type="term" value="F:sequence-specific DNA binding"/>
    <property type="evidence" value="ECO:0007669"/>
    <property type="project" value="InterPro"/>
</dbReference>
<reference evidence="7" key="2">
    <citation type="journal article" date="2023" name="IMA Fungus">
        <title>Comparative genomic study of the Penicillium genus elucidates a diverse pangenome and 15 lateral gene transfer events.</title>
        <authorList>
            <person name="Petersen C."/>
            <person name="Sorensen T."/>
            <person name="Nielsen M.R."/>
            <person name="Sondergaard T.E."/>
            <person name="Sorensen J.L."/>
            <person name="Fitzpatrick D.A."/>
            <person name="Frisvad J.C."/>
            <person name="Nielsen K.L."/>
        </authorList>
    </citation>
    <scope>NUCLEOTIDE SEQUENCE</scope>
    <source>
        <strain evidence="7">IBT 23319</strain>
    </source>
</reference>
<feature type="compositionally biased region" description="Polar residues" evidence="4">
    <location>
        <begin position="321"/>
        <end position="333"/>
    </location>
</feature>
<dbReference type="GO" id="GO:0005634">
    <property type="term" value="C:nucleus"/>
    <property type="evidence" value="ECO:0007669"/>
    <property type="project" value="UniProtKB-SubCell"/>
</dbReference>
<dbReference type="SMART" id="SM00339">
    <property type="entry name" value="FH"/>
    <property type="match status" value="1"/>
</dbReference>
<feature type="domain" description="FHA" evidence="5">
    <location>
        <begin position="439"/>
        <end position="472"/>
    </location>
</feature>
<feature type="compositionally biased region" description="Polar residues" evidence="4">
    <location>
        <begin position="639"/>
        <end position="654"/>
    </location>
</feature>
<dbReference type="Pfam" id="PF00498">
    <property type="entry name" value="FHA"/>
    <property type="match status" value="1"/>
</dbReference>